<comment type="caution">
    <text evidence="2">The sequence shown here is derived from an EMBL/GenBank/DDBJ whole genome shotgun (WGS) entry which is preliminary data.</text>
</comment>
<dbReference type="EMBL" id="LFYR01000811">
    <property type="protein sequence ID" value="KMZ68830.1"/>
    <property type="molecule type" value="Genomic_DNA"/>
</dbReference>
<feature type="compositionally biased region" description="Polar residues" evidence="1">
    <location>
        <begin position="68"/>
        <end position="81"/>
    </location>
</feature>
<dbReference type="SUPFAM" id="SSF48452">
    <property type="entry name" value="TPR-like"/>
    <property type="match status" value="1"/>
</dbReference>
<dbReference type="STRING" id="29655.A0A0K9PKQ9"/>
<feature type="non-terminal residue" evidence="2">
    <location>
        <position position="457"/>
    </location>
</feature>
<dbReference type="Gene3D" id="1.25.40.10">
    <property type="entry name" value="Tetratricopeptide repeat domain"/>
    <property type="match status" value="1"/>
</dbReference>
<feature type="compositionally biased region" description="Polar residues" evidence="1">
    <location>
        <begin position="254"/>
        <end position="263"/>
    </location>
</feature>
<dbReference type="OrthoDB" id="1872379at2759"/>
<name>A0A0K9PKQ9_ZOSMR</name>
<proteinExistence type="predicted"/>
<feature type="region of interest" description="Disordered" evidence="1">
    <location>
        <begin position="26"/>
        <end position="100"/>
    </location>
</feature>
<accession>A0A0K9PKQ9</accession>
<keyword evidence="3" id="KW-1185">Reference proteome</keyword>
<dbReference type="AlphaFoldDB" id="A0A0K9PKQ9"/>
<gene>
    <name evidence="2" type="ORF">ZOSMA_22G01260</name>
</gene>
<keyword evidence="2" id="KW-0675">Receptor</keyword>
<feature type="region of interest" description="Disordered" evidence="1">
    <location>
        <begin position="368"/>
        <end position="399"/>
    </location>
</feature>
<evidence type="ECO:0000256" key="1">
    <source>
        <dbReference type="SAM" id="MobiDB-lite"/>
    </source>
</evidence>
<sequence>MNSSFSGNGTNNYKYSSTTTSSLKNFDFDFGIGSNTNRGSSRPLKDQKNPSPSPPPPSTTSSYSSTSFTANKPSWTHQPSAPKTAPTAARSGISVTSSSSAPMVGDIFGKSWNSTAPSSGIGLPKANPNLFGDLLGSSLGSGGKTGGNVPLKNIGQNFQKPQQKSNSTFSMGNLSNSIPKTNINIPSSATGPTVVNPMKPTSYAGPVANNNTSSAMGKPSMKPSSTSATASFGMNQKKDPFGSLMDFHSKPTPAETSSSSSFEPNPPKVGAADGGDPFGSFSMPNITKDDNTFGSFHNSNAPKNDDIFGSFNTANVIKDDIFGMPPTSEFSSSASAGGADPLDMLFSSSAMPTQAADDSQDNDWDLNAEYGGDDGGTTELEGLPPPPSGITASSAKSKGMDNYKQGQFPDAIKWLSWAYVILEKSGDPTAISEVLACRASCFKEVGEYKKAIADCTK</sequence>
<dbReference type="PANTHER" id="PTHR47697">
    <property type="entry name" value="OS03G0340700 PROTEIN"/>
    <property type="match status" value="1"/>
</dbReference>
<feature type="region of interest" description="Disordered" evidence="1">
    <location>
        <begin position="206"/>
        <end position="286"/>
    </location>
</feature>
<feature type="compositionally biased region" description="Polar residues" evidence="1">
    <location>
        <begin position="222"/>
        <end position="234"/>
    </location>
</feature>
<evidence type="ECO:0000313" key="3">
    <source>
        <dbReference type="Proteomes" id="UP000036987"/>
    </source>
</evidence>
<organism evidence="2 3">
    <name type="scientific">Zostera marina</name>
    <name type="common">Eelgrass</name>
    <dbReference type="NCBI Taxonomy" id="29655"/>
    <lineage>
        <taxon>Eukaryota</taxon>
        <taxon>Viridiplantae</taxon>
        <taxon>Streptophyta</taxon>
        <taxon>Embryophyta</taxon>
        <taxon>Tracheophyta</taxon>
        <taxon>Spermatophyta</taxon>
        <taxon>Magnoliopsida</taxon>
        <taxon>Liliopsida</taxon>
        <taxon>Zosteraceae</taxon>
        <taxon>Zostera</taxon>
    </lineage>
</organism>
<dbReference type="Proteomes" id="UP000036987">
    <property type="component" value="Unassembled WGS sequence"/>
</dbReference>
<protein>
    <submittedName>
        <fullName evidence="2">Mitochondrial import receptor subunit TOM34</fullName>
    </submittedName>
</protein>
<dbReference type="InterPro" id="IPR011990">
    <property type="entry name" value="TPR-like_helical_dom_sf"/>
</dbReference>
<evidence type="ECO:0000313" key="2">
    <source>
        <dbReference type="EMBL" id="KMZ68830.1"/>
    </source>
</evidence>
<dbReference type="PANTHER" id="PTHR47697:SF1">
    <property type="entry name" value="OS03G0340700 PROTEIN"/>
    <property type="match status" value="1"/>
</dbReference>
<reference evidence="3" key="1">
    <citation type="journal article" date="2016" name="Nature">
        <title>The genome of the seagrass Zostera marina reveals angiosperm adaptation to the sea.</title>
        <authorList>
            <person name="Olsen J.L."/>
            <person name="Rouze P."/>
            <person name="Verhelst B."/>
            <person name="Lin Y.-C."/>
            <person name="Bayer T."/>
            <person name="Collen J."/>
            <person name="Dattolo E."/>
            <person name="De Paoli E."/>
            <person name="Dittami S."/>
            <person name="Maumus F."/>
            <person name="Michel G."/>
            <person name="Kersting A."/>
            <person name="Lauritano C."/>
            <person name="Lohaus R."/>
            <person name="Toepel M."/>
            <person name="Tonon T."/>
            <person name="Vanneste K."/>
            <person name="Amirebrahimi M."/>
            <person name="Brakel J."/>
            <person name="Bostroem C."/>
            <person name="Chovatia M."/>
            <person name="Grimwood J."/>
            <person name="Jenkins J.W."/>
            <person name="Jueterbock A."/>
            <person name="Mraz A."/>
            <person name="Stam W.T."/>
            <person name="Tice H."/>
            <person name="Bornberg-Bauer E."/>
            <person name="Green P.J."/>
            <person name="Pearson G.A."/>
            <person name="Procaccini G."/>
            <person name="Duarte C.M."/>
            <person name="Schmutz J."/>
            <person name="Reusch T.B.H."/>
            <person name="Van de Peer Y."/>
        </authorList>
    </citation>
    <scope>NUCLEOTIDE SEQUENCE [LARGE SCALE GENOMIC DNA]</scope>
    <source>
        <strain evidence="3">cv. Finnish</strain>
    </source>
</reference>